<dbReference type="EMBL" id="JAASRS010000001">
    <property type="protein sequence ID" value="NIK15332.1"/>
    <property type="molecule type" value="Genomic_DNA"/>
</dbReference>
<dbReference type="AlphaFoldDB" id="A0A846MF66"/>
<dbReference type="SUPFAM" id="SSF46785">
    <property type="entry name" value="Winged helix' DNA-binding domain"/>
    <property type="match status" value="1"/>
</dbReference>
<gene>
    <name evidence="2" type="ORF">BDD39_001842</name>
</gene>
<feature type="compositionally biased region" description="Polar residues" evidence="1">
    <location>
        <begin position="161"/>
        <end position="183"/>
    </location>
</feature>
<dbReference type="Proteomes" id="UP000532769">
    <property type="component" value="Unassembled WGS sequence"/>
</dbReference>
<evidence type="ECO:0000313" key="3">
    <source>
        <dbReference type="Proteomes" id="UP000532769"/>
    </source>
</evidence>
<dbReference type="InterPro" id="IPR036390">
    <property type="entry name" value="WH_DNA-bd_sf"/>
</dbReference>
<feature type="region of interest" description="Disordered" evidence="1">
    <location>
        <begin position="146"/>
        <end position="183"/>
    </location>
</feature>
<proteinExistence type="predicted"/>
<comment type="caution">
    <text evidence="2">The sequence shown here is derived from an EMBL/GenBank/DDBJ whole genome shotgun (WGS) entry which is preliminary data.</text>
</comment>
<organism evidence="2 3">
    <name type="scientific">Saccharococcus thermophilus</name>
    <dbReference type="NCBI Taxonomy" id="29396"/>
    <lineage>
        <taxon>Bacteria</taxon>
        <taxon>Bacillati</taxon>
        <taxon>Bacillota</taxon>
        <taxon>Bacilli</taxon>
        <taxon>Bacillales</taxon>
        <taxon>Anoxybacillaceae</taxon>
        <taxon>Saccharococcus</taxon>
    </lineage>
</organism>
<evidence type="ECO:0000256" key="1">
    <source>
        <dbReference type="SAM" id="MobiDB-lite"/>
    </source>
</evidence>
<evidence type="ECO:0000313" key="2">
    <source>
        <dbReference type="EMBL" id="NIK15332.1"/>
    </source>
</evidence>
<name>A0A846MF66_9BACL</name>
<keyword evidence="3" id="KW-1185">Reference proteome</keyword>
<sequence length="183" mass="21456">MRKHTIIEHQQFKQILQYRPAVTSEADRNRLKMDMLHSIISALGEKWHRMKQETKSALEYLCFLSIERGFVYAGSYHVGERYDIDSSTVRRYISFLEKKGVIKRLWRSSIRQNGRGKAVIFFTSHPYYTKYWQTLFFSHDGEQAHAQAESVENDRNDEDLSNQNGALPKNLPNSDINNSHFAP</sequence>
<reference evidence="2 3" key="1">
    <citation type="submission" date="2020-03" db="EMBL/GenBank/DDBJ databases">
        <title>Genomic Encyclopedia of Archaeal and Bacterial Type Strains, Phase II (KMG-II): from individual species to whole genera.</title>
        <authorList>
            <person name="Goeker M."/>
        </authorList>
    </citation>
    <scope>NUCLEOTIDE SEQUENCE [LARGE SCALE GENOMIC DNA]</scope>
    <source>
        <strain evidence="2 3">DSM 4749</strain>
    </source>
</reference>
<accession>A0A846MF66</accession>
<dbReference type="RefSeq" id="WP_166910150.1">
    <property type="nucleotide sequence ID" value="NZ_JAASRS010000001.1"/>
</dbReference>
<protein>
    <submittedName>
        <fullName evidence="2">Uncharacterized protein</fullName>
    </submittedName>
</protein>